<reference evidence="3 4" key="1">
    <citation type="journal article" date="2024" name="Nat. Commun.">
        <title>Phylogenomics reveals the evolutionary origins of lichenization in chlorophyte algae.</title>
        <authorList>
            <person name="Puginier C."/>
            <person name="Libourel C."/>
            <person name="Otte J."/>
            <person name="Skaloud P."/>
            <person name="Haon M."/>
            <person name="Grisel S."/>
            <person name="Petersen M."/>
            <person name="Berrin J.G."/>
            <person name="Delaux P.M."/>
            <person name="Dal Grande F."/>
            <person name="Keller J."/>
        </authorList>
    </citation>
    <scope>NUCLEOTIDE SEQUENCE [LARGE SCALE GENOMIC DNA]</scope>
    <source>
        <strain evidence="3 4">SAG 216-7</strain>
    </source>
</reference>
<protein>
    <recommendedName>
        <fullName evidence="2">Rab-GAP TBC domain-containing protein</fullName>
    </recommendedName>
</protein>
<dbReference type="Gene3D" id="1.10.472.80">
    <property type="entry name" value="Ypt/Rab-GAP domain of gyp1p, domain 3"/>
    <property type="match status" value="1"/>
</dbReference>
<dbReference type="Gene3D" id="1.10.8.270">
    <property type="entry name" value="putative rabgap domain of human tbc1 domain family member 14 like domains"/>
    <property type="match status" value="1"/>
</dbReference>
<evidence type="ECO:0000313" key="4">
    <source>
        <dbReference type="Proteomes" id="UP001491310"/>
    </source>
</evidence>
<accession>A0ABR2YL73</accession>
<dbReference type="SUPFAM" id="SSF47923">
    <property type="entry name" value="Ypt/Rab-GAP domain of gyp1p"/>
    <property type="match status" value="2"/>
</dbReference>
<dbReference type="InterPro" id="IPR050302">
    <property type="entry name" value="Rab_GAP_TBC_domain"/>
</dbReference>
<evidence type="ECO:0000256" key="1">
    <source>
        <dbReference type="SAM" id="MobiDB-lite"/>
    </source>
</evidence>
<evidence type="ECO:0000259" key="2">
    <source>
        <dbReference type="PROSITE" id="PS50086"/>
    </source>
</evidence>
<dbReference type="EMBL" id="JALJOT010000009">
    <property type="protein sequence ID" value="KAK9907622.1"/>
    <property type="molecule type" value="Genomic_DNA"/>
</dbReference>
<dbReference type="Pfam" id="PF00566">
    <property type="entry name" value="RabGAP-TBC"/>
    <property type="match status" value="1"/>
</dbReference>
<evidence type="ECO:0000313" key="3">
    <source>
        <dbReference type="EMBL" id="KAK9907622.1"/>
    </source>
</evidence>
<dbReference type="SMART" id="SM00164">
    <property type="entry name" value="TBC"/>
    <property type="match status" value="1"/>
</dbReference>
<keyword evidence="4" id="KW-1185">Reference proteome</keyword>
<feature type="region of interest" description="Disordered" evidence="1">
    <location>
        <begin position="305"/>
        <end position="331"/>
    </location>
</feature>
<dbReference type="InterPro" id="IPR000195">
    <property type="entry name" value="Rab-GAP-TBC_dom"/>
</dbReference>
<sequence>MDASATVLQIFRNILTIKQEDDQLRVIDLQVGSQVHNRVPGNLRTELWLSCLHRKGVGSGYASQYQAMLHKGISEEAAYDIEKDVGRTFPGLAKFATAEGKEALERVLRAYAAFDTEVNYCQGMNFLAALLLIWLPREADAFGALVLIMKDRGLRELYKTDMIMLQARLWQLGKIMPRHLARHMDQHCAIPVLYASSWLLTAFASDFPIFFSSRVMDIILADRYLEAMMKVVVGILKACEKRLLPMTDMEKMVDFLRGEVPRWPHDKLQELLTEALAAEWTPEQAVVLERTEGAESVVDAVQRVASNTPQGTEMEEEAAEAGGTPTKSRPKLASFSWASKLSAASSNASSAGQPNLLQSLTGSLSGFGASLPSYYDAAKQMTSSSLSPLGDLLGLFDSPKTSPEPAAAPSTHADSTSHGDSPAGSRQPDSHQLSSSHASDEHRVPSPAGMTRGNDREQSTLGRGQLGSGQPSGRHRPNRSDAESMVSWGSFREPEQADAPTQTPNFPGQTPANDFLIRLCFTPSGHRSHSGDRETSPDLISTGEPSQGGDASEDPFHHVALTEPLSQAQMHRDKGKKQRAAVSDWEDSQISGFAADSSGGSRHVPMRRAAGV</sequence>
<comment type="caution">
    <text evidence="3">The sequence shown here is derived from an EMBL/GenBank/DDBJ whole genome shotgun (WGS) entry which is preliminary data.</text>
</comment>
<feature type="compositionally biased region" description="Polar residues" evidence="1">
    <location>
        <begin position="499"/>
        <end position="512"/>
    </location>
</feature>
<feature type="domain" description="Rab-GAP TBC" evidence="2">
    <location>
        <begin position="38"/>
        <end position="223"/>
    </location>
</feature>
<name>A0ABR2YL73_9CHLO</name>
<feature type="region of interest" description="Disordered" evidence="1">
    <location>
        <begin position="395"/>
        <end position="612"/>
    </location>
</feature>
<dbReference type="InterPro" id="IPR035969">
    <property type="entry name" value="Rab-GAP_TBC_sf"/>
</dbReference>
<proteinExistence type="predicted"/>
<gene>
    <name evidence="3" type="ORF">WJX75_007138</name>
</gene>
<dbReference type="PANTHER" id="PTHR47219">
    <property type="entry name" value="RAB GTPASE-ACTIVATING PROTEIN 1-LIKE"/>
    <property type="match status" value="1"/>
</dbReference>
<organism evidence="3 4">
    <name type="scientific">Coccomyxa subellipsoidea</name>
    <dbReference type="NCBI Taxonomy" id="248742"/>
    <lineage>
        <taxon>Eukaryota</taxon>
        <taxon>Viridiplantae</taxon>
        <taxon>Chlorophyta</taxon>
        <taxon>core chlorophytes</taxon>
        <taxon>Trebouxiophyceae</taxon>
        <taxon>Trebouxiophyceae incertae sedis</taxon>
        <taxon>Coccomyxaceae</taxon>
        <taxon>Coccomyxa</taxon>
    </lineage>
</organism>
<dbReference type="Proteomes" id="UP001491310">
    <property type="component" value="Unassembled WGS sequence"/>
</dbReference>
<dbReference type="PROSITE" id="PS50086">
    <property type="entry name" value="TBC_RABGAP"/>
    <property type="match status" value="1"/>
</dbReference>